<reference evidence="2" key="1">
    <citation type="journal article" date="2023" name="Front. Microbiol.">
        <title>Ralstonia chuxiongensis sp. nov., Ralstonia mojiangensis sp. nov., and Ralstonia soli sp. nov., isolated from tobacco fields, are three novel species in the family Burkholderiaceae.</title>
        <authorList>
            <person name="Lu C.H."/>
            <person name="Zhang Y.Y."/>
            <person name="Jiang N."/>
            <person name="Chen W."/>
            <person name="Shao X."/>
            <person name="Zhao Z.M."/>
            <person name="Lu W.L."/>
            <person name="Hu X."/>
            <person name="Xi Y.X."/>
            <person name="Zou S.Y."/>
            <person name="Wei Q.J."/>
            <person name="Lin Z.L."/>
            <person name="Gong L."/>
            <person name="Gai X.T."/>
            <person name="Zhang L.Q."/>
            <person name="Li J.Y."/>
            <person name="Jin Y."/>
            <person name="Xia Z.Y."/>
        </authorList>
    </citation>
    <scope>NUCLEOTIDE SEQUENCE</scope>
    <source>
        <strain evidence="2">22TCCZM01-4</strain>
    </source>
</reference>
<dbReference type="RefSeq" id="WP_260772888.1">
    <property type="nucleotide sequence ID" value="NZ_JAOCQH010000003.1"/>
</dbReference>
<reference evidence="2" key="2">
    <citation type="submission" date="2023-02" db="EMBL/GenBank/DDBJ databases">
        <authorList>
            <person name="Lu C.-H."/>
        </authorList>
    </citation>
    <scope>NUCLEOTIDE SEQUENCE</scope>
    <source>
        <strain evidence="2">22TCCZM01-4</strain>
    </source>
</reference>
<dbReference type="InterPro" id="IPR032466">
    <property type="entry name" value="Metal_Hydrolase"/>
</dbReference>
<dbReference type="GO" id="GO:0016787">
    <property type="term" value="F:hydrolase activity"/>
    <property type="evidence" value="ECO:0007669"/>
    <property type="project" value="InterPro"/>
</dbReference>
<dbReference type="AlphaFoldDB" id="A0AAE3I797"/>
<dbReference type="PANTHER" id="PTHR35563:SF2">
    <property type="entry name" value="BARREL METAL-DEPENDENT HYDROLASE, PUTATIVE (AFU_ORTHOLOGUE AFUA_1G16240)-RELATED"/>
    <property type="match status" value="1"/>
</dbReference>
<proteinExistence type="predicted"/>
<dbReference type="InterPro" id="IPR052358">
    <property type="entry name" value="Aro_Compnd_Degr_Hydrolases"/>
</dbReference>
<evidence type="ECO:0000313" key="2">
    <source>
        <dbReference type="EMBL" id="MCT7318670.1"/>
    </source>
</evidence>
<dbReference type="Proteomes" id="UP001164374">
    <property type="component" value="Unassembled WGS sequence"/>
</dbReference>
<dbReference type="Gene3D" id="3.20.20.140">
    <property type="entry name" value="Metal-dependent hydrolases"/>
    <property type="match status" value="1"/>
</dbReference>
<dbReference type="PANTHER" id="PTHR35563">
    <property type="entry name" value="BARREL METAL-DEPENDENT HYDROLASE, PUTATIVE (AFU_ORTHOLOGUE AFUA_1G16240)-RELATED"/>
    <property type="match status" value="1"/>
</dbReference>
<dbReference type="Pfam" id="PF04909">
    <property type="entry name" value="Amidohydro_2"/>
    <property type="match status" value="1"/>
</dbReference>
<protein>
    <submittedName>
        <fullName evidence="2">Amidohydrolase family protein</fullName>
    </submittedName>
</protein>
<dbReference type="EMBL" id="JAOCQJ010000006">
    <property type="protein sequence ID" value="MCT7318670.1"/>
    <property type="molecule type" value="Genomic_DNA"/>
</dbReference>
<dbReference type="InterPro" id="IPR006680">
    <property type="entry name" value="Amidohydro-rel"/>
</dbReference>
<accession>A0AAE3I797</accession>
<organism evidence="2 3">
    <name type="scientific">Ralstonia mojiangensis</name>
    <dbReference type="NCBI Taxonomy" id="2953895"/>
    <lineage>
        <taxon>Bacteria</taxon>
        <taxon>Pseudomonadati</taxon>
        <taxon>Pseudomonadota</taxon>
        <taxon>Betaproteobacteria</taxon>
        <taxon>Burkholderiales</taxon>
        <taxon>Burkholderiaceae</taxon>
        <taxon>Ralstonia</taxon>
    </lineage>
</organism>
<feature type="domain" description="Amidohydrolase-related" evidence="1">
    <location>
        <begin position="53"/>
        <end position="317"/>
    </location>
</feature>
<gene>
    <name evidence="2" type="ORF">N5I87_21840</name>
</gene>
<evidence type="ECO:0000259" key="1">
    <source>
        <dbReference type="Pfam" id="PF04909"/>
    </source>
</evidence>
<name>A0AAE3I797_9RALS</name>
<dbReference type="SUPFAM" id="SSF51556">
    <property type="entry name" value="Metallo-dependent hydrolases"/>
    <property type="match status" value="1"/>
</dbReference>
<comment type="caution">
    <text evidence="2">The sequence shown here is derived from an EMBL/GenBank/DDBJ whole genome shotgun (WGS) entry which is preliminary data.</text>
</comment>
<sequence>MADQTRRTIIRGISAFGVGSLALAKGTKAGLPEAFPNSSGIDRPSLIAPALACDSHIHIYSRRFPILNEDASLPLNATVDDYRRVQQRLGTTRTVVVQPANYKTDNRVTLDAIAQMGIENARGIAVVTPEVTDRELQRMHEGGIRGIRFSLFQPEHASTRVDMIAPLAQRVHALGWHIQLQMRADLIVENAALLHSLPCSIVFDHMARLPHPVLGSAAHQVLMRLLDKGRTWVKVSGAYLNTAGSRDDGYEDTVSLARSFIEAAPERMVWGSDWPHPTEKARKPDDAALFDLLQTWAPDERIRHRILVVNPSHLYGFSPS</sequence>
<evidence type="ECO:0000313" key="3">
    <source>
        <dbReference type="Proteomes" id="UP001164374"/>
    </source>
</evidence>